<accession>A0A4C1SX02</accession>
<proteinExistence type="predicted"/>
<evidence type="ECO:0000313" key="2">
    <source>
        <dbReference type="Proteomes" id="UP000299102"/>
    </source>
</evidence>
<dbReference type="Proteomes" id="UP000299102">
    <property type="component" value="Unassembled WGS sequence"/>
</dbReference>
<sequence>MRRNDRPCRYQTETRHYTTRHARRALVDSAAVILVCAGREIPSRARRGRIVRDDLYRPLKCDLTLPVKRERDVKASTMQIIGVGTQTHCAKPNAMYRATAAPMELVITRDMRTRSFFVLRNGTQNRDTDSRTFEGLGVSKSSSLDF</sequence>
<protein>
    <submittedName>
        <fullName evidence="1">Uncharacterized protein</fullName>
    </submittedName>
</protein>
<comment type="caution">
    <text evidence="1">The sequence shown here is derived from an EMBL/GenBank/DDBJ whole genome shotgun (WGS) entry which is preliminary data.</text>
</comment>
<gene>
    <name evidence="1" type="ORF">EVAR_5113_1</name>
</gene>
<keyword evidence="2" id="KW-1185">Reference proteome</keyword>
<name>A0A4C1SX02_EUMVA</name>
<dbReference type="EMBL" id="BGZK01000019">
    <property type="protein sequence ID" value="GBP05807.1"/>
    <property type="molecule type" value="Genomic_DNA"/>
</dbReference>
<evidence type="ECO:0000313" key="1">
    <source>
        <dbReference type="EMBL" id="GBP05807.1"/>
    </source>
</evidence>
<dbReference type="AlphaFoldDB" id="A0A4C1SX02"/>
<organism evidence="1 2">
    <name type="scientific">Eumeta variegata</name>
    <name type="common">Bagworm moth</name>
    <name type="synonym">Eumeta japonica</name>
    <dbReference type="NCBI Taxonomy" id="151549"/>
    <lineage>
        <taxon>Eukaryota</taxon>
        <taxon>Metazoa</taxon>
        <taxon>Ecdysozoa</taxon>
        <taxon>Arthropoda</taxon>
        <taxon>Hexapoda</taxon>
        <taxon>Insecta</taxon>
        <taxon>Pterygota</taxon>
        <taxon>Neoptera</taxon>
        <taxon>Endopterygota</taxon>
        <taxon>Lepidoptera</taxon>
        <taxon>Glossata</taxon>
        <taxon>Ditrysia</taxon>
        <taxon>Tineoidea</taxon>
        <taxon>Psychidae</taxon>
        <taxon>Oiketicinae</taxon>
        <taxon>Eumeta</taxon>
    </lineage>
</organism>
<reference evidence="1 2" key="1">
    <citation type="journal article" date="2019" name="Commun. Biol.">
        <title>The bagworm genome reveals a unique fibroin gene that provides high tensile strength.</title>
        <authorList>
            <person name="Kono N."/>
            <person name="Nakamura H."/>
            <person name="Ohtoshi R."/>
            <person name="Tomita M."/>
            <person name="Numata K."/>
            <person name="Arakawa K."/>
        </authorList>
    </citation>
    <scope>NUCLEOTIDE SEQUENCE [LARGE SCALE GENOMIC DNA]</scope>
</reference>